<dbReference type="SUPFAM" id="SSF51306">
    <property type="entry name" value="LexA/Signal peptidase"/>
    <property type="match status" value="1"/>
</dbReference>
<dbReference type="GO" id="GO:0016020">
    <property type="term" value="C:membrane"/>
    <property type="evidence" value="ECO:0007669"/>
    <property type="project" value="UniProtKB-SubCell"/>
</dbReference>
<dbReference type="PANTHER" id="PTHR43390:SF1">
    <property type="entry name" value="CHLOROPLAST PROCESSING PEPTIDASE"/>
    <property type="match status" value="1"/>
</dbReference>
<gene>
    <name evidence="5" type="primary">lepB</name>
    <name evidence="5" type="ORF">H9928_03460</name>
</gene>
<dbReference type="AlphaFoldDB" id="A0A948TLK9"/>
<keyword evidence="3" id="KW-0645">Protease</keyword>
<evidence type="ECO:0000256" key="3">
    <source>
        <dbReference type="RuleBase" id="RU362042"/>
    </source>
</evidence>
<dbReference type="InterPro" id="IPR019533">
    <property type="entry name" value="Peptidase_S26"/>
</dbReference>
<reference evidence="5" key="1">
    <citation type="journal article" date="2021" name="PeerJ">
        <title>Extensive microbial diversity within the chicken gut microbiome revealed by metagenomics and culture.</title>
        <authorList>
            <person name="Gilroy R."/>
            <person name="Ravi A."/>
            <person name="Getino M."/>
            <person name="Pursley I."/>
            <person name="Horton D.L."/>
            <person name="Alikhan N.F."/>
            <person name="Baker D."/>
            <person name="Gharbi K."/>
            <person name="Hall N."/>
            <person name="Watson M."/>
            <person name="Adriaenssens E.M."/>
            <person name="Foster-Nyarko E."/>
            <person name="Jarju S."/>
            <person name="Secka A."/>
            <person name="Antonio M."/>
            <person name="Oren A."/>
            <person name="Chaudhuri R.R."/>
            <person name="La Ragione R."/>
            <person name="Hildebrand F."/>
            <person name="Pallen M.J."/>
        </authorList>
    </citation>
    <scope>NUCLEOTIDE SEQUENCE</scope>
    <source>
        <strain evidence="5">8470</strain>
    </source>
</reference>
<dbReference type="Proteomes" id="UP000784286">
    <property type="component" value="Unassembled WGS sequence"/>
</dbReference>
<dbReference type="InterPro" id="IPR036286">
    <property type="entry name" value="LexA/Signal_pep-like_sf"/>
</dbReference>
<evidence type="ECO:0000313" key="5">
    <source>
        <dbReference type="EMBL" id="MBU3855611.1"/>
    </source>
</evidence>
<protein>
    <recommendedName>
        <fullName evidence="2 3">Signal peptidase I</fullName>
        <ecNumber evidence="3">3.4.21.89</ecNumber>
    </recommendedName>
</protein>
<evidence type="ECO:0000256" key="1">
    <source>
        <dbReference type="ARBA" id="ARBA00009370"/>
    </source>
</evidence>
<dbReference type="PRINTS" id="PR00727">
    <property type="entry name" value="LEADERPTASE"/>
</dbReference>
<comment type="subcellular location">
    <subcellularLocation>
        <location evidence="3">Membrane</location>
        <topology evidence="3">Single-pass type II membrane protein</topology>
    </subcellularLocation>
</comment>
<dbReference type="GO" id="GO:0006465">
    <property type="term" value="P:signal peptide processing"/>
    <property type="evidence" value="ECO:0007669"/>
    <property type="project" value="InterPro"/>
</dbReference>
<dbReference type="InterPro" id="IPR000223">
    <property type="entry name" value="Pept_S26A_signal_pept_1"/>
</dbReference>
<comment type="similarity">
    <text evidence="1 3">Belongs to the peptidase S26 family.</text>
</comment>
<dbReference type="CDD" id="cd06530">
    <property type="entry name" value="S26_SPase_I"/>
    <property type="match status" value="1"/>
</dbReference>
<comment type="catalytic activity">
    <reaction evidence="3">
        <text>Cleavage of hydrophobic, N-terminal signal or leader sequences from secreted and periplasmic proteins.</text>
        <dbReference type="EC" id="3.4.21.89"/>
    </reaction>
</comment>
<dbReference type="EC" id="3.4.21.89" evidence="3"/>
<keyword evidence="3 5" id="KW-0378">Hydrolase</keyword>
<proteinExistence type="inferred from homology"/>
<dbReference type="EMBL" id="JAHLFJ010000036">
    <property type="protein sequence ID" value="MBU3855611.1"/>
    <property type="molecule type" value="Genomic_DNA"/>
</dbReference>
<dbReference type="GO" id="GO:0009003">
    <property type="term" value="F:signal peptidase activity"/>
    <property type="evidence" value="ECO:0007669"/>
    <property type="project" value="UniProtKB-EC"/>
</dbReference>
<dbReference type="PANTHER" id="PTHR43390">
    <property type="entry name" value="SIGNAL PEPTIDASE I"/>
    <property type="match status" value="1"/>
</dbReference>
<feature type="domain" description="Peptidase S26" evidence="4">
    <location>
        <begin position="10"/>
        <end position="129"/>
    </location>
</feature>
<name>A0A948TLK9_9BACT</name>
<evidence type="ECO:0000313" key="6">
    <source>
        <dbReference type="Proteomes" id="UP000784286"/>
    </source>
</evidence>
<organism evidence="5 6">
    <name type="scientific">Candidatus Phocaeicola excrementipullorum</name>
    <dbReference type="NCBI Taxonomy" id="2838731"/>
    <lineage>
        <taxon>Bacteria</taxon>
        <taxon>Pseudomonadati</taxon>
        <taxon>Bacteroidota</taxon>
        <taxon>Bacteroidia</taxon>
        <taxon>Bacteroidales</taxon>
        <taxon>Bacteroidaceae</taxon>
        <taxon>Phocaeicola</taxon>
    </lineage>
</organism>
<evidence type="ECO:0000256" key="2">
    <source>
        <dbReference type="ARBA" id="ARBA00019232"/>
    </source>
</evidence>
<dbReference type="Gene3D" id="2.10.109.10">
    <property type="entry name" value="Umud Fragment, subunit A"/>
    <property type="match status" value="1"/>
</dbReference>
<sequence>MWINKSGKWWAKAVGCIVAAVVLVRMFLVTACVIPSSGMENSLYEGERILVSKWSYGLRMPFPSVFGYHRIADSPVKKGDIVLFNNPHPHDPDSRIESRELFISRCIGLPGDTLMLDRNLSEIQGEVLSPDSKALYAYPAVMEDTMQAVLASLGLDDNTLAGYTSDGNYIRSFSHYEYYLISQRLENRFSLLPMNRGNRRDVHPYVVPGKGRAVKVYPWNIKLLCNTILAHEHRAAEVKDGVLYVEGRRTDSFTFTKDYYWMASNDPVNLCDSRLFGFVPDDHLIGKAWRIWYSSRENRFMRRIE</sequence>
<dbReference type="Pfam" id="PF10502">
    <property type="entry name" value="Peptidase_S26"/>
    <property type="match status" value="1"/>
</dbReference>
<evidence type="ECO:0000259" key="4">
    <source>
        <dbReference type="Pfam" id="PF10502"/>
    </source>
</evidence>
<dbReference type="NCBIfam" id="TIGR02227">
    <property type="entry name" value="sigpep_I_bact"/>
    <property type="match status" value="1"/>
</dbReference>
<comment type="caution">
    <text evidence="5">The sequence shown here is derived from an EMBL/GenBank/DDBJ whole genome shotgun (WGS) entry which is preliminary data.</text>
</comment>
<dbReference type="GO" id="GO:0004252">
    <property type="term" value="F:serine-type endopeptidase activity"/>
    <property type="evidence" value="ECO:0007669"/>
    <property type="project" value="InterPro"/>
</dbReference>
<accession>A0A948TLK9</accession>
<reference evidence="5" key="2">
    <citation type="submission" date="2021-04" db="EMBL/GenBank/DDBJ databases">
        <authorList>
            <person name="Gilroy R."/>
        </authorList>
    </citation>
    <scope>NUCLEOTIDE SEQUENCE</scope>
    <source>
        <strain evidence="5">8470</strain>
    </source>
</reference>